<protein>
    <submittedName>
        <fullName evidence="2">Uncharacterized protein</fullName>
    </submittedName>
</protein>
<name>A0ABY9RUV3_9ACTN</name>
<evidence type="ECO:0000313" key="2">
    <source>
        <dbReference type="EMBL" id="WMX45957.1"/>
    </source>
</evidence>
<gene>
    <name evidence="2" type="ORF">RGF97_15420</name>
</gene>
<proteinExistence type="predicted"/>
<dbReference type="RefSeq" id="WP_309548728.1">
    <property type="nucleotide sequence ID" value="NZ_CP133762.1"/>
</dbReference>
<feature type="region of interest" description="Disordered" evidence="1">
    <location>
        <begin position="1"/>
        <end position="106"/>
    </location>
</feature>
<feature type="compositionally biased region" description="Gly residues" evidence="1">
    <location>
        <begin position="1"/>
        <end position="10"/>
    </location>
</feature>
<accession>A0ABY9RUV3</accession>
<evidence type="ECO:0000256" key="1">
    <source>
        <dbReference type="SAM" id="MobiDB-lite"/>
    </source>
</evidence>
<sequence>MTGPMGGPAGQSGVTGKRRLASEPGGVVGGRAQRPGAASTRPYTPGGSGLVRDGAHGTGTGPVGRGPAATTPDGREEKRSRRPGYLVEDEETWQQDGRRVAPPVID</sequence>
<keyword evidence="3" id="KW-1185">Reference proteome</keyword>
<evidence type="ECO:0000313" key="3">
    <source>
        <dbReference type="Proteomes" id="UP001250858"/>
    </source>
</evidence>
<dbReference type="Proteomes" id="UP001250858">
    <property type="component" value="Chromosome"/>
</dbReference>
<organism evidence="2 3">
    <name type="scientific">Streptomyces roseicoloratus</name>
    <dbReference type="NCBI Taxonomy" id="2508722"/>
    <lineage>
        <taxon>Bacteria</taxon>
        <taxon>Bacillati</taxon>
        <taxon>Actinomycetota</taxon>
        <taxon>Actinomycetes</taxon>
        <taxon>Kitasatosporales</taxon>
        <taxon>Streptomycetaceae</taxon>
        <taxon>Streptomyces</taxon>
    </lineage>
</organism>
<dbReference type="EMBL" id="CP133762">
    <property type="protein sequence ID" value="WMX45957.1"/>
    <property type="molecule type" value="Genomic_DNA"/>
</dbReference>
<reference evidence="2 3" key="1">
    <citation type="submission" date="2023-09" db="EMBL/GenBank/DDBJ databases">
        <title>Complete genome of Streptomyces roseicoloratus T14.</title>
        <authorList>
            <person name="Bashizi T."/>
            <person name="Kim M.-J."/>
            <person name="Lee G."/>
            <person name="Tagele S.B."/>
            <person name="Shin J.-H."/>
        </authorList>
    </citation>
    <scope>NUCLEOTIDE SEQUENCE [LARGE SCALE GENOMIC DNA]</scope>
    <source>
        <strain evidence="2 3">T14</strain>
    </source>
</reference>